<evidence type="ECO:0008006" key="4">
    <source>
        <dbReference type="Google" id="ProtNLM"/>
    </source>
</evidence>
<dbReference type="RefSeq" id="WP_378193967.1">
    <property type="nucleotide sequence ID" value="NZ_JBHLZP010000004.1"/>
</dbReference>
<sequence>MIKSLGRRAVTVTTALAVGGLGVVVGQVPAQASAFTAAFTCNIGNLGQTAAVLSGWLASPGTTFSGPARFRLHISSLNLQAPLPISSWSGTAWINVRGAEHSTFQVTGFGGAVPAQGALAGEMVGDWAPAIGGTDLLSVGGIELTANSAEAGNVPVQCVPNDAAVAEVLNVASPYQGTWVRPAVPLFHIGGWYHRGMALHRPVWARPGRPGWNRPVIPVRPGGWNRPVHPGGGWNRPGAPIHSGGGWNRPSAPIHHGGAGMPHHH</sequence>
<gene>
    <name evidence="2" type="ORF">ACFFNX_01785</name>
</gene>
<organism evidence="2 3">
    <name type="scientific">Actinoallomurus acaciae</name>
    <dbReference type="NCBI Taxonomy" id="502577"/>
    <lineage>
        <taxon>Bacteria</taxon>
        <taxon>Bacillati</taxon>
        <taxon>Actinomycetota</taxon>
        <taxon>Actinomycetes</taxon>
        <taxon>Streptosporangiales</taxon>
        <taxon>Thermomonosporaceae</taxon>
        <taxon>Actinoallomurus</taxon>
    </lineage>
</organism>
<evidence type="ECO:0000256" key="1">
    <source>
        <dbReference type="SAM" id="MobiDB-lite"/>
    </source>
</evidence>
<reference evidence="2 3" key="1">
    <citation type="submission" date="2024-09" db="EMBL/GenBank/DDBJ databases">
        <authorList>
            <person name="Sun Q."/>
            <person name="Mori K."/>
        </authorList>
    </citation>
    <scope>NUCLEOTIDE SEQUENCE [LARGE SCALE GENOMIC DNA]</scope>
    <source>
        <strain evidence="2 3">TBRC 0563</strain>
    </source>
</reference>
<comment type="caution">
    <text evidence="2">The sequence shown here is derived from an EMBL/GenBank/DDBJ whole genome shotgun (WGS) entry which is preliminary data.</text>
</comment>
<evidence type="ECO:0000313" key="3">
    <source>
        <dbReference type="Proteomes" id="UP001589627"/>
    </source>
</evidence>
<dbReference type="Proteomes" id="UP001589627">
    <property type="component" value="Unassembled WGS sequence"/>
</dbReference>
<keyword evidence="3" id="KW-1185">Reference proteome</keyword>
<evidence type="ECO:0000313" key="2">
    <source>
        <dbReference type="EMBL" id="MFB9830920.1"/>
    </source>
</evidence>
<name>A0ABV5Y7C7_9ACTN</name>
<protein>
    <recommendedName>
        <fullName evidence="4">Secreted protein</fullName>
    </recommendedName>
</protein>
<dbReference type="EMBL" id="JBHLZP010000004">
    <property type="protein sequence ID" value="MFB9830920.1"/>
    <property type="molecule type" value="Genomic_DNA"/>
</dbReference>
<feature type="region of interest" description="Disordered" evidence="1">
    <location>
        <begin position="238"/>
        <end position="265"/>
    </location>
</feature>
<accession>A0ABV5Y7C7</accession>
<proteinExistence type="predicted"/>